<keyword evidence="3" id="KW-0496">Mitochondrion</keyword>
<evidence type="ECO:0000313" key="5">
    <source>
        <dbReference type="Proteomes" id="UP001408789"/>
    </source>
</evidence>
<evidence type="ECO:0000256" key="1">
    <source>
        <dbReference type="ARBA" id="ARBA00007347"/>
    </source>
</evidence>
<evidence type="ECO:0000313" key="4">
    <source>
        <dbReference type="EMBL" id="KAK9065077.1"/>
    </source>
</evidence>
<keyword evidence="5" id="KW-1185">Reference proteome</keyword>
<evidence type="ECO:0000256" key="2">
    <source>
        <dbReference type="ARBA" id="ARBA00023157"/>
    </source>
</evidence>
<dbReference type="Pfam" id="PF08583">
    <property type="entry name" value="Cmc1"/>
    <property type="match status" value="1"/>
</dbReference>
<dbReference type="Proteomes" id="UP001408789">
    <property type="component" value="Unassembled WGS sequence"/>
</dbReference>
<dbReference type="InterPro" id="IPR013892">
    <property type="entry name" value="Cyt_c_biogenesis_Cmc1-like"/>
</dbReference>
<protein>
    <recommendedName>
        <fullName evidence="3">COX assembly mitochondrial protein</fullName>
    </recommendedName>
</protein>
<accession>A0AAP0D2R0</accession>
<reference evidence="4 5" key="1">
    <citation type="submission" date="2024-04" db="EMBL/GenBank/DDBJ databases">
        <title>The reference genome of an endangered Asteraceae, Deinandra increscens subsp. villosa, native to the Central Coast of California.</title>
        <authorList>
            <person name="Guilliams M."/>
            <person name="Hasenstab-Lehman K."/>
            <person name="Meyer R."/>
            <person name="Mcevoy S."/>
        </authorList>
    </citation>
    <scope>NUCLEOTIDE SEQUENCE [LARGE SCALE GENOMIC DNA]</scope>
    <source>
        <tissue evidence="4">Leaf</tissue>
    </source>
</reference>
<dbReference type="EMBL" id="JBCNJP010000017">
    <property type="protein sequence ID" value="KAK9065077.1"/>
    <property type="molecule type" value="Genomic_DNA"/>
</dbReference>
<keyword evidence="2" id="KW-1015">Disulfide bond</keyword>
<gene>
    <name evidence="4" type="ORF">SSX86_016460</name>
</gene>
<comment type="subcellular location">
    <subcellularLocation>
        <location evidence="3">Mitochondrion</location>
    </subcellularLocation>
</comment>
<organism evidence="4 5">
    <name type="scientific">Deinandra increscens subsp. villosa</name>
    <dbReference type="NCBI Taxonomy" id="3103831"/>
    <lineage>
        <taxon>Eukaryota</taxon>
        <taxon>Viridiplantae</taxon>
        <taxon>Streptophyta</taxon>
        <taxon>Embryophyta</taxon>
        <taxon>Tracheophyta</taxon>
        <taxon>Spermatophyta</taxon>
        <taxon>Magnoliopsida</taxon>
        <taxon>eudicotyledons</taxon>
        <taxon>Gunneridae</taxon>
        <taxon>Pentapetalae</taxon>
        <taxon>asterids</taxon>
        <taxon>campanulids</taxon>
        <taxon>Asterales</taxon>
        <taxon>Asteraceae</taxon>
        <taxon>Asteroideae</taxon>
        <taxon>Heliantheae alliance</taxon>
        <taxon>Madieae</taxon>
        <taxon>Madiinae</taxon>
        <taxon>Deinandra</taxon>
    </lineage>
</organism>
<dbReference type="GO" id="GO:0005739">
    <property type="term" value="C:mitochondrion"/>
    <property type="evidence" value="ECO:0007669"/>
    <property type="project" value="UniProtKB-SubCell"/>
</dbReference>
<comment type="similarity">
    <text evidence="1 3">Belongs to the CMC family.</text>
</comment>
<sequence>MSSEVPAECDRIYEALVRCHTRVRSGPSGESACRHLNRSLAECMIAFVCPEESAAVKTLCANKGTALKRSQCQQAQISLATCISYHQDPH</sequence>
<dbReference type="AlphaFoldDB" id="A0AAP0D2R0"/>
<proteinExistence type="inferred from homology"/>
<comment type="caution">
    <text evidence="4">The sequence shown here is derived from an EMBL/GenBank/DDBJ whole genome shotgun (WGS) entry which is preliminary data.</text>
</comment>
<evidence type="ECO:0000256" key="3">
    <source>
        <dbReference type="RuleBase" id="RU364104"/>
    </source>
</evidence>
<name>A0AAP0D2R0_9ASTR</name>